<evidence type="ECO:0000313" key="3">
    <source>
        <dbReference type="EMBL" id="KAF2118343.1"/>
    </source>
</evidence>
<evidence type="ECO:0000259" key="2">
    <source>
        <dbReference type="PROSITE" id="PS50174"/>
    </source>
</evidence>
<evidence type="ECO:0000313" key="4">
    <source>
        <dbReference type="Proteomes" id="UP000799770"/>
    </source>
</evidence>
<dbReference type="InterPro" id="IPR039249">
    <property type="entry name" value="GPATCH11"/>
</dbReference>
<dbReference type="GO" id="GO:0003676">
    <property type="term" value="F:nucleic acid binding"/>
    <property type="evidence" value="ECO:0007669"/>
    <property type="project" value="InterPro"/>
</dbReference>
<accession>A0A6A5ZHI5</accession>
<keyword evidence="4" id="KW-1185">Reference proteome</keyword>
<dbReference type="GO" id="GO:0000776">
    <property type="term" value="C:kinetochore"/>
    <property type="evidence" value="ECO:0007669"/>
    <property type="project" value="TreeGrafter"/>
</dbReference>
<dbReference type="InterPro" id="IPR025239">
    <property type="entry name" value="DUF4187"/>
</dbReference>
<feature type="region of interest" description="Disordered" evidence="1">
    <location>
        <begin position="31"/>
        <end position="66"/>
    </location>
</feature>
<dbReference type="AlphaFoldDB" id="A0A6A5ZHI5"/>
<reference evidence="3" key="1">
    <citation type="journal article" date="2020" name="Stud. Mycol.">
        <title>101 Dothideomycetes genomes: a test case for predicting lifestyles and emergence of pathogens.</title>
        <authorList>
            <person name="Haridas S."/>
            <person name="Albert R."/>
            <person name="Binder M."/>
            <person name="Bloem J."/>
            <person name="Labutti K."/>
            <person name="Salamov A."/>
            <person name="Andreopoulos B."/>
            <person name="Baker S."/>
            <person name="Barry K."/>
            <person name="Bills G."/>
            <person name="Bluhm B."/>
            <person name="Cannon C."/>
            <person name="Castanera R."/>
            <person name="Culley D."/>
            <person name="Daum C."/>
            <person name="Ezra D."/>
            <person name="Gonzalez J."/>
            <person name="Henrissat B."/>
            <person name="Kuo A."/>
            <person name="Liang C."/>
            <person name="Lipzen A."/>
            <person name="Lutzoni F."/>
            <person name="Magnuson J."/>
            <person name="Mondo S."/>
            <person name="Nolan M."/>
            <person name="Ohm R."/>
            <person name="Pangilinan J."/>
            <person name="Park H.-J."/>
            <person name="Ramirez L."/>
            <person name="Alfaro M."/>
            <person name="Sun H."/>
            <person name="Tritt A."/>
            <person name="Yoshinaga Y."/>
            <person name="Zwiers L.-H."/>
            <person name="Turgeon B."/>
            <person name="Goodwin S."/>
            <person name="Spatafora J."/>
            <person name="Crous P."/>
            <person name="Grigoriev I."/>
        </authorList>
    </citation>
    <scope>NUCLEOTIDE SEQUENCE</scope>
    <source>
        <strain evidence="3">CBS 627.86</strain>
    </source>
</reference>
<evidence type="ECO:0000256" key="1">
    <source>
        <dbReference type="SAM" id="MobiDB-lite"/>
    </source>
</evidence>
<protein>
    <recommendedName>
        <fullName evidence="2">G-patch domain-containing protein</fullName>
    </recommendedName>
</protein>
<dbReference type="PROSITE" id="PS50174">
    <property type="entry name" value="G_PATCH"/>
    <property type="match status" value="1"/>
</dbReference>
<feature type="region of interest" description="Disordered" evidence="1">
    <location>
        <begin position="210"/>
        <end position="242"/>
    </location>
</feature>
<dbReference type="PANTHER" id="PTHR21032:SF0">
    <property type="entry name" value="G PATCH DOMAIN-CONTAINING PROTEIN 11"/>
    <property type="match status" value="1"/>
</dbReference>
<feature type="compositionally biased region" description="Basic and acidic residues" evidence="1">
    <location>
        <begin position="210"/>
        <end position="224"/>
    </location>
</feature>
<feature type="region of interest" description="Disordered" evidence="1">
    <location>
        <begin position="103"/>
        <end position="188"/>
    </location>
</feature>
<dbReference type="SMART" id="SM00443">
    <property type="entry name" value="G_patch"/>
    <property type="match status" value="1"/>
</dbReference>
<dbReference type="Proteomes" id="UP000799770">
    <property type="component" value="Unassembled WGS sequence"/>
</dbReference>
<dbReference type="Pfam" id="PF01585">
    <property type="entry name" value="G-patch"/>
    <property type="match status" value="1"/>
</dbReference>
<dbReference type="PANTHER" id="PTHR21032">
    <property type="entry name" value="G PATCH DOMAIN-CONTAINING PROTEIN 11"/>
    <property type="match status" value="1"/>
</dbReference>
<dbReference type="OrthoDB" id="786951at2759"/>
<feature type="compositionally biased region" description="Basic and acidic residues" evidence="1">
    <location>
        <begin position="31"/>
        <end position="65"/>
    </location>
</feature>
<organism evidence="3 4">
    <name type="scientific">Lophiotrema nucula</name>
    <dbReference type="NCBI Taxonomy" id="690887"/>
    <lineage>
        <taxon>Eukaryota</taxon>
        <taxon>Fungi</taxon>
        <taxon>Dikarya</taxon>
        <taxon>Ascomycota</taxon>
        <taxon>Pezizomycotina</taxon>
        <taxon>Dothideomycetes</taxon>
        <taxon>Pleosporomycetidae</taxon>
        <taxon>Pleosporales</taxon>
        <taxon>Lophiotremataceae</taxon>
        <taxon>Lophiotrema</taxon>
    </lineage>
</organism>
<proteinExistence type="predicted"/>
<dbReference type="EMBL" id="ML977317">
    <property type="protein sequence ID" value="KAF2118343.1"/>
    <property type="molecule type" value="Genomic_DNA"/>
</dbReference>
<feature type="domain" description="G-patch" evidence="2">
    <location>
        <begin position="65"/>
        <end position="111"/>
    </location>
</feature>
<dbReference type="Pfam" id="PF13821">
    <property type="entry name" value="DUF4187"/>
    <property type="match status" value="1"/>
</dbReference>
<feature type="compositionally biased region" description="Basic and acidic residues" evidence="1">
    <location>
        <begin position="103"/>
        <end position="181"/>
    </location>
</feature>
<sequence>MAGSDDDDDYMNMVFEEAPKQETALQRRMRIEREGRERGRIKSKAERDAEAEAAREAGLAKELDSSNKGFKMMAKFGFKKGDTLGKSENARKVPIHLDIKEDKGGIGLDSEKKRKFREHMEKAEQEAKRSKVEEGDYRDRVRQEREEKKAEKEFYNAQRTVERLHEQSLEHGKFTEQDVSKGHSPKSAMSVPLKEVNVVWRGLIRHRLEKQRNQKQQRDLKDSLTARLPTLTDDEEDEDDKLALGREAEVQLLDPEDEEDSELEEFDALSFSDRLEKIVLYLRETYHYCFWCKHQYVDATLDGCPGITEEDHD</sequence>
<dbReference type="SMART" id="SM01173">
    <property type="entry name" value="DUF4187"/>
    <property type="match status" value="1"/>
</dbReference>
<name>A0A6A5ZHI5_9PLEO</name>
<gene>
    <name evidence="3" type="ORF">BDV96DRAFT_611086</name>
</gene>
<dbReference type="InterPro" id="IPR000467">
    <property type="entry name" value="G_patch_dom"/>
</dbReference>